<organism evidence="1 2">
    <name type="scientific">Sphaerisporangium siamense</name>
    <dbReference type="NCBI Taxonomy" id="795645"/>
    <lineage>
        <taxon>Bacteria</taxon>
        <taxon>Bacillati</taxon>
        <taxon>Actinomycetota</taxon>
        <taxon>Actinomycetes</taxon>
        <taxon>Streptosporangiales</taxon>
        <taxon>Streptosporangiaceae</taxon>
        <taxon>Sphaerisporangium</taxon>
    </lineage>
</organism>
<reference evidence="1 2" key="1">
    <citation type="submission" date="2020-08" db="EMBL/GenBank/DDBJ databases">
        <title>Sequencing the genomes of 1000 actinobacteria strains.</title>
        <authorList>
            <person name="Klenk H.-P."/>
        </authorList>
    </citation>
    <scope>NUCLEOTIDE SEQUENCE [LARGE SCALE GENOMIC DNA]</scope>
    <source>
        <strain evidence="1 2">DSM 45784</strain>
    </source>
</reference>
<accession>A0A7W7D555</accession>
<dbReference type="AlphaFoldDB" id="A0A7W7D555"/>
<comment type="caution">
    <text evidence="1">The sequence shown here is derived from an EMBL/GenBank/DDBJ whole genome shotgun (WGS) entry which is preliminary data.</text>
</comment>
<name>A0A7W7D555_9ACTN</name>
<dbReference type="Proteomes" id="UP000542210">
    <property type="component" value="Unassembled WGS sequence"/>
</dbReference>
<evidence type="ECO:0000313" key="1">
    <source>
        <dbReference type="EMBL" id="MBB4700174.1"/>
    </source>
</evidence>
<keyword evidence="2" id="KW-1185">Reference proteome</keyword>
<dbReference type="EMBL" id="JACHND010000001">
    <property type="protein sequence ID" value="MBB4700174.1"/>
    <property type="molecule type" value="Genomic_DNA"/>
</dbReference>
<proteinExistence type="predicted"/>
<sequence>MNGFLPYRDSSPAARVGGVRGWQADILRGES</sequence>
<gene>
    <name evidence="1" type="ORF">BJ982_001718</name>
</gene>
<evidence type="ECO:0000313" key="2">
    <source>
        <dbReference type="Proteomes" id="UP000542210"/>
    </source>
</evidence>
<protein>
    <submittedName>
        <fullName evidence="1">Uncharacterized protein</fullName>
    </submittedName>
</protein>